<comment type="similarity">
    <text evidence="2">Belongs to the RRN7/TAF1B family.</text>
</comment>
<keyword evidence="5" id="KW-0862">Zinc</keyword>
<evidence type="ECO:0000256" key="1">
    <source>
        <dbReference type="ARBA" id="ARBA00004604"/>
    </source>
</evidence>
<dbReference type="Proteomes" id="UP000694924">
    <property type="component" value="Unplaced"/>
</dbReference>
<dbReference type="PANTHER" id="PTHR31576:SF2">
    <property type="entry name" value="TATA BOX-BINDING PROTEIN-ASSOCIATED FACTOR RNA POLYMERASE I SUBUNIT B"/>
    <property type="match status" value="1"/>
</dbReference>
<evidence type="ECO:0000313" key="13">
    <source>
        <dbReference type="Proteomes" id="UP000694924"/>
    </source>
</evidence>
<keyword evidence="3" id="KW-0479">Metal-binding</keyword>
<protein>
    <submittedName>
        <fullName evidence="14 15">TATA box-binding protein-associated factor RNA polymerase I subunit B</fullName>
    </submittedName>
</protein>
<feature type="region of interest" description="Disordered" evidence="10">
    <location>
        <begin position="160"/>
        <end position="186"/>
    </location>
</feature>
<dbReference type="GeneID" id="107066890"/>
<proteinExistence type="inferred from homology"/>
<dbReference type="RefSeq" id="XP_015177405.1">
    <property type="nucleotide sequence ID" value="XM_015321919.1"/>
</dbReference>
<sequence>MEENVKVNSICRICGCTNFFKDAGFYYCENCQTRNEEIREEIFDMRVDPSTKLRKIKIKHADRKHNETQGWTTWEIYNFALIGLTEEMIELGASPDIKFTVLQLWSTYLSKLEVAFTSISKKSLPRLSKQYHKNDAEIIYGKVKSKKKIIKRNKLHTNSTNQSVVSGSTSAYSASTPGGGSQGFHRNKKLLINSDYEKYLKSQTNSDAVSAVSGYSTNTVKSFDKEERISFNKFAKEEKKKITKLSKNVSYIKRVKYREKHTTSQYKTGPYVITGIKLWAIIYLAMRIHKEPIQLGDMLRFAREGHMSYYKLDHLIPSEVKLSQNDVNFLTQNTEITHKGIRKIAARMAKFIGIRKLSSPNLLPLISRYCQELALPRGILLYAERFIALSPPTMIFDFKKADIPNYEARAMAFIIVVLKILFGLDGITEYTISKIAEHINIVGNKHNVLDKKLFSFYEWQRYIECRKNILVNKHYPTKLKYNPTLPLSNNMYLNFMDFINSKKERENPEIINYKHLLPRDLSDAMKRCFEKLNQNNKPESDDVILFYPSLTPFYSYLQQLWENSSNDIPDILRSDFYETKVGYMTHIKDFQQLATQCNINLKIINSRSHFINKIVPYFERYKMEEVAKLKEDVKVCDINESEEEDIKKIENFVTFVDKNTPCYTRIDDTKLQYFDDVRNLLKMNTNVIHNDHKDFIFEDVLPNGKLLIPQENNSTSDDDDNVTLFNDTIKPNSDITDINFYQKYNIELSKYEHESILKPQYVESIEDFMKRKMHRYRNAKGQFMKASEAQEIMNNLMKPNVIDNLNFYDLHNFTGINLNDDDDDLSLLNIGEMNLPEMPCDIPIKEEQVFNEEYNFKSDLNNENNYFNLSDISILNDDTILDEKLDINETKCILNNDIDSKEQESKNMKFFRPCEDYWMYHCIFSRVKAKNFELFEKVLPRSFRWLLNECANILEMTTEELYEEICTIENFYSQILNPNNVFDHSTRIHRSIIINKW</sequence>
<evidence type="ECO:0000313" key="14">
    <source>
        <dbReference type="RefSeq" id="XP_015177405.1"/>
    </source>
</evidence>
<dbReference type="Pfam" id="PF20644">
    <property type="entry name" value="Rrn7_cyclin_N"/>
    <property type="match status" value="1"/>
</dbReference>
<gene>
    <name evidence="14 15" type="primary">LOC107066890</name>
</gene>
<keyword evidence="7" id="KW-0238">DNA-binding</keyword>
<name>A0ABM1IB18_POLDO</name>
<keyword evidence="4" id="KW-0863">Zinc-finger</keyword>
<evidence type="ECO:0000259" key="11">
    <source>
        <dbReference type="Pfam" id="PF20644"/>
    </source>
</evidence>
<evidence type="ECO:0000256" key="6">
    <source>
        <dbReference type="ARBA" id="ARBA00023015"/>
    </source>
</evidence>
<dbReference type="RefSeq" id="XP_015177406.1">
    <property type="nucleotide sequence ID" value="XM_015321920.1"/>
</dbReference>
<dbReference type="InterPro" id="IPR048540">
    <property type="entry name" value="Rrn7_cyclin_N"/>
</dbReference>
<keyword evidence="6" id="KW-0805">Transcription regulation</keyword>
<organism evidence="13 14">
    <name type="scientific">Polistes dominula</name>
    <name type="common">European paper wasp</name>
    <name type="synonym">Vespa dominula</name>
    <dbReference type="NCBI Taxonomy" id="743375"/>
    <lineage>
        <taxon>Eukaryota</taxon>
        <taxon>Metazoa</taxon>
        <taxon>Ecdysozoa</taxon>
        <taxon>Arthropoda</taxon>
        <taxon>Hexapoda</taxon>
        <taxon>Insecta</taxon>
        <taxon>Pterygota</taxon>
        <taxon>Neoptera</taxon>
        <taxon>Endopterygota</taxon>
        <taxon>Hymenoptera</taxon>
        <taxon>Apocrita</taxon>
        <taxon>Aculeata</taxon>
        <taxon>Vespoidea</taxon>
        <taxon>Vespidae</taxon>
        <taxon>Polistinae</taxon>
        <taxon>Polistini</taxon>
        <taxon>Polistes</taxon>
    </lineage>
</organism>
<dbReference type="PANTHER" id="PTHR31576">
    <property type="entry name" value="TATA BOX-BINDING PROTEIN-ASSOCIATED FACTOR RNA POLYMERASE I SUBUNIT B"/>
    <property type="match status" value="1"/>
</dbReference>
<feature type="domain" description="Rrn7/TAF1B C-terminal cyclin" evidence="12">
    <location>
        <begin position="341"/>
        <end position="471"/>
    </location>
</feature>
<comment type="subcellular location">
    <subcellularLocation>
        <location evidence="1">Nucleus</location>
        <location evidence="1">Nucleolus</location>
    </subcellularLocation>
</comment>
<evidence type="ECO:0000256" key="2">
    <source>
        <dbReference type="ARBA" id="ARBA00006899"/>
    </source>
</evidence>
<evidence type="ECO:0000256" key="5">
    <source>
        <dbReference type="ARBA" id="ARBA00022833"/>
    </source>
</evidence>
<evidence type="ECO:0000256" key="7">
    <source>
        <dbReference type="ARBA" id="ARBA00023125"/>
    </source>
</evidence>
<feature type="domain" description="Rrn7/TAF1B N-terminal cyclin" evidence="11">
    <location>
        <begin position="242"/>
        <end position="318"/>
    </location>
</feature>
<evidence type="ECO:0000313" key="15">
    <source>
        <dbReference type="RefSeq" id="XP_015177406.1"/>
    </source>
</evidence>
<keyword evidence="13" id="KW-1185">Reference proteome</keyword>
<dbReference type="Pfam" id="PF20645">
    <property type="entry name" value="Rrn7_cyclin_C"/>
    <property type="match status" value="1"/>
</dbReference>
<evidence type="ECO:0000259" key="12">
    <source>
        <dbReference type="Pfam" id="PF20645"/>
    </source>
</evidence>
<keyword evidence="9" id="KW-0539">Nucleus</keyword>
<feature type="compositionally biased region" description="Polar residues" evidence="10">
    <location>
        <begin position="160"/>
        <end position="176"/>
    </location>
</feature>
<dbReference type="InterPro" id="IPR048538">
    <property type="entry name" value="Rrn7_cyclin_C"/>
</dbReference>
<accession>A0ABM1IB18</accession>
<evidence type="ECO:0000256" key="3">
    <source>
        <dbReference type="ARBA" id="ARBA00022723"/>
    </source>
</evidence>
<dbReference type="InterPro" id="IPR033599">
    <property type="entry name" value="TAF1B/Rrn7"/>
</dbReference>
<evidence type="ECO:0000256" key="10">
    <source>
        <dbReference type="SAM" id="MobiDB-lite"/>
    </source>
</evidence>
<reference evidence="14 15" key="1">
    <citation type="submission" date="2025-05" db="UniProtKB">
        <authorList>
            <consortium name="RefSeq"/>
        </authorList>
    </citation>
    <scope>IDENTIFICATION</scope>
    <source>
        <tissue evidence="14 15">Whole body</tissue>
    </source>
</reference>
<evidence type="ECO:0000256" key="8">
    <source>
        <dbReference type="ARBA" id="ARBA00023163"/>
    </source>
</evidence>
<evidence type="ECO:0000256" key="4">
    <source>
        <dbReference type="ARBA" id="ARBA00022771"/>
    </source>
</evidence>
<keyword evidence="8" id="KW-0804">Transcription</keyword>
<evidence type="ECO:0000256" key="9">
    <source>
        <dbReference type="ARBA" id="ARBA00023242"/>
    </source>
</evidence>